<feature type="compositionally biased region" description="Basic and acidic residues" evidence="1">
    <location>
        <begin position="35"/>
        <end position="62"/>
    </location>
</feature>
<keyword evidence="3" id="KW-1185">Reference proteome</keyword>
<protein>
    <submittedName>
        <fullName evidence="2">Uncharacterized protein</fullName>
    </submittedName>
</protein>
<proteinExistence type="predicted"/>
<dbReference type="EMBL" id="JAYMYR010000010">
    <property type="protein sequence ID" value="KAK7335136.1"/>
    <property type="molecule type" value="Genomic_DNA"/>
</dbReference>
<sequence length="107" mass="11779">MGGVDPDPVLISKVTGEGLNMRNRMLQAIKVASREKWANDGNERERERDKGAVLSKSEHDVSNSHGINLSHTPPSITFPLLLDSDGLDWIGWMDGMGWLGGVIHVFN</sequence>
<dbReference type="AlphaFoldDB" id="A0AAN9QHK6"/>
<gene>
    <name evidence="2" type="ORF">VNO80_26912</name>
</gene>
<comment type="caution">
    <text evidence="2">The sequence shown here is derived from an EMBL/GenBank/DDBJ whole genome shotgun (WGS) entry which is preliminary data.</text>
</comment>
<organism evidence="2 3">
    <name type="scientific">Phaseolus coccineus</name>
    <name type="common">Scarlet runner bean</name>
    <name type="synonym">Phaseolus multiflorus</name>
    <dbReference type="NCBI Taxonomy" id="3886"/>
    <lineage>
        <taxon>Eukaryota</taxon>
        <taxon>Viridiplantae</taxon>
        <taxon>Streptophyta</taxon>
        <taxon>Embryophyta</taxon>
        <taxon>Tracheophyta</taxon>
        <taxon>Spermatophyta</taxon>
        <taxon>Magnoliopsida</taxon>
        <taxon>eudicotyledons</taxon>
        <taxon>Gunneridae</taxon>
        <taxon>Pentapetalae</taxon>
        <taxon>rosids</taxon>
        <taxon>fabids</taxon>
        <taxon>Fabales</taxon>
        <taxon>Fabaceae</taxon>
        <taxon>Papilionoideae</taxon>
        <taxon>50 kb inversion clade</taxon>
        <taxon>NPAAA clade</taxon>
        <taxon>indigoferoid/millettioid clade</taxon>
        <taxon>Phaseoleae</taxon>
        <taxon>Phaseolus</taxon>
    </lineage>
</organism>
<dbReference type="Proteomes" id="UP001374584">
    <property type="component" value="Unassembled WGS sequence"/>
</dbReference>
<evidence type="ECO:0000313" key="2">
    <source>
        <dbReference type="EMBL" id="KAK7335136.1"/>
    </source>
</evidence>
<reference evidence="2 3" key="1">
    <citation type="submission" date="2024-01" db="EMBL/GenBank/DDBJ databases">
        <title>The genomes of 5 underutilized Papilionoideae crops provide insights into root nodulation and disease resistanc.</title>
        <authorList>
            <person name="Jiang F."/>
        </authorList>
    </citation>
    <scope>NUCLEOTIDE SEQUENCE [LARGE SCALE GENOMIC DNA]</scope>
    <source>
        <strain evidence="2">JINMINGXINNONG_FW02</strain>
        <tissue evidence="2">Leaves</tissue>
    </source>
</reference>
<accession>A0AAN9QHK6</accession>
<feature type="region of interest" description="Disordered" evidence="1">
    <location>
        <begin position="35"/>
        <end position="68"/>
    </location>
</feature>
<evidence type="ECO:0000256" key="1">
    <source>
        <dbReference type="SAM" id="MobiDB-lite"/>
    </source>
</evidence>
<name>A0AAN9QHK6_PHACN</name>
<evidence type="ECO:0000313" key="3">
    <source>
        <dbReference type="Proteomes" id="UP001374584"/>
    </source>
</evidence>